<accession>A0A4Q0ZFH9</accession>
<sequence length="165" mass="19398">MSKEKSIKNSILEYIYTISKQPVLLKDLLVANRQYNEGMHVDPAKLGFRIRLTRAYFVYILIVLAILVPISLLTHKPLAKIDPHISILGAMIITAAIFIGFNFFRDKMRDIMTKELIKKAWKLHFPFFSYEEYSKKIDKIFENSIKDEISKRDLEKYILEKLTKI</sequence>
<keyword evidence="1" id="KW-1133">Transmembrane helix</keyword>
<name>A0A4Q0ZFH9_9BACT</name>
<dbReference type="RefSeq" id="WP_128986001.1">
    <property type="nucleotide sequence ID" value="NZ_PDJZ01000003.1"/>
</dbReference>
<protein>
    <submittedName>
        <fullName evidence="2">Uncharacterized protein</fullName>
    </submittedName>
</protein>
<keyword evidence="1" id="KW-0472">Membrane</keyword>
<evidence type="ECO:0000256" key="1">
    <source>
        <dbReference type="SAM" id="Phobius"/>
    </source>
</evidence>
<proteinExistence type="predicted"/>
<dbReference type="Proteomes" id="UP000290870">
    <property type="component" value="Unassembled WGS sequence"/>
</dbReference>
<dbReference type="EMBL" id="PDJZ01000003">
    <property type="protein sequence ID" value="RXJ85139.1"/>
    <property type="molecule type" value="Genomic_DNA"/>
</dbReference>
<feature type="transmembrane region" description="Helical" evidence="1">
    <location>
        <begin position="85"/>
        <end position="104"/>
    </location>
</feature>
<dbReference type="OrthoDB" id="5343740at2"/>
<gene>
    <name evidence="2" type="ORF">CRU90_04055</name>
</gene>
<dbReference type="AlphaFoldDB" id="A0A4Q0ZFH9"/>
<comment type="caution">
    <text evidence="2">The sequence shown here is derived from an EMBL/GenBank/DDBJ whole genome shotgun (WGS) entry which is preliminary data.</text>
</comment>
<organism evidence="2 3">
    <name type="scientific">Arcobacter cloacae</name>
    <dbReference type="NCBI Taxonomy" id="1054034"/>
    <lineage>
        <taxon>Bacteria</taxon>
        <taxon>Pseudomonadati</taxon>
        <taxon>Campylobacterota</taxon>
        <taxon>Epsilonproteobacteria</taxon>
        <taxon>Campylobacterales</taxon>
        <taxon>Arcobacteraceae</taxon>
        <taxon>Arcobacter</taxon>
    </lineage>
</organism>
<feature type="transmembrane region" description="Helical" evidence="1">
    <location>
        <begin position="55"/>
        <end position="73"/>
    </location>
</feature>
<evidence type="ECO:0000313" key="2">
    <source>
        <dbReference type="EMBL" id="RXJ85139.1"/>
    </source>
</evidence>
<reference evidence="2 3" key="1">
    <citation type="submission" date="2017-10" db="EMBL/GenBank/DDBJ databases">
        <title>Genomics of the genus Arcobacter.</title>
        <authorList>
            <person name="Perez-Cataluna A."/>
            <person name="Figueras M.J."/>
        </authorList>
    </citation>
    <scope>NUCLEOTIDE SEQUENCE [LARGE SCALE GENOMIC DNA]</scope>
    <source>
        <strain evidence="2 3">F26</strain>
    </source>
</reference>
<keyword evidence="1" id="KW-0812">Transmembrane</keyword>
<evidence type="ECO:0000313" key="3">
    <source>
        <dbReference type="Proteomes" id="UP000290870"/>
    </source>
</evidence>